<dbReference type="FunFam" id="3.30.160.60:FF:000929">
    <property type="entry name" value="Uncharacterized protein, isoform B"/>
    <property type="match status" value="1"/>
</dbReference>
<feature type="domain" description="C2H2-type" evidence="9">
    <location>
        <begin position="579"/>
        <end position="606"/>
    </location>
</feature>
<evidence type="ECO:0000256" key="1">
    <source>
        <dbReference type="ARBA" id="ARBA00004123"/>
    </source>
</evidence>
<evidence type="ECO:0000259" key="9">
    <source>
        <dbReference type="PROSITE" id="PS50157"/>
    </source>
</evidence>
<keyword evidence="3" id="KW-0677">Repeat</keyword>
<accession>A0A811K6T0</accession>
<keyword evidence="5" id="KW-0862">Zinc</keyword>
<keyword evidence="2" id="KW-0479">Metal-binding</keyword>
<feature type="compositionally biased region" description="Polar residues" evidence="8">
    <location>
        <begin position="195"/>
        <end position="216"/>
    </location>
</feature>
<evidence type="ECO:0000256" key="7">
    <source>
        <dbReference type="PROSITE-ProRule" id="PRU00042"/>
    </source>
</evidence>
<dbReference type="FunFam" id="3.30.160.60:FF:000159">
    <property type="entry name" value="Mds1 and evi1 complex locus protein"/>
    <property type="match status" value="1"/>
</dbReference>
<dbReference type="AlphaFoldDB" id="A0A811K6T0"/>
<dbReference type="Proteomes" id="UP000614601">
    <property type="component" value="Unassembled WGS sequence"/>
</dbReference>
<dbReference type="PANTHER" id="PTHR16515">
    <property type="entry name" value="PR DOMAIN ZINC FINGER PROTEIN"/>
    <property type="match status" value="1"/>
</dbReference>
<dbReference type="SUPFAM" id="SSF57667">
    <property type="entry name" value="beta-beta-alpha zinc fingers"/>
    <property type="match status" value="3"/>
</dbReference>
<dbReference type="InterPro" id="IPR036236">
    <property type="entry name" value="Znf_C2H2_sf"/>
</dbReference>
<feature type="compositionally biased region" description="Acidic residues" evidence="8">
    <location>
        <begin position="130"/>
        <end position="148"/>
    </location>
</feature>
<evidence type="ECO:0000256" key="2">
    <source>
        <dbReference type="ARBA" id="ARBA00022723"/>
    </source>
</evidence>
<feature type="compositionally biased region" description="Basic and acidic residues" evidence="8">
    <location>
        <begin position="468"/>
        <end position="488"/>
    </location>
</feature>
<dbReference type="GO" id="GO:0008270">
    <property type="term" value="F:zinc ion binding"/>
    <property type="evidence" value="ECO:0007669"/>
    <property type="project" value="UniProtKB-KW"/>
</dbReference>
<evidence type="ECO:0000313" key="11">
    <source>
        <dbReference type="Proteomes" id="UP000614601"/>
    </source>
</evidence>
<feature type="domain" description="C2H2-type" evidence="9">
    <location>
        <begin position="607"/>
        <end position="635"/>
    </location>
</feature>
<organism evidence="10 11">
    <name type="scientific">Bursaphelenchus okinawaensis</name>
    <dbReference type="NCBI Taxonomy" id="465554"/>
    <lineage>
        <taxon>Eukaryota</taxon>
        <taxon>Metazoa</taxon>
        <taxon>Ecdysozoa</taxon>
        <taxon>Nematoda</taxon>
        <taxon>Chromadorea</taxon>
        <taxon>Rhabditida</taxon>
        <taxon>Tylenchina</taxon>
        <taxon>Tylenchomorpha</taxon>
        <taxon>Aphelenchoidea</taxon>
        <taxon>Aphelenchoididae</taxon>
        <taxon>Bursaphelenchus</taxon>
    </lineage>
</organism>
<comment type="subcellular location">
    <subcellularLocation>
        <location evidence="1">Nucleus</location>
    </subcellularLocation>
</comment>
<dbReference type="Pfam" id="PF00096">
    <property type="entry name" value="zf-C2H2"/>
    <property type="match status" value="6"/>
</dbReference>
<dbReference type="InterPro" id="IPR013087">
    <property type="entry name" value="Znf_C2H2_type"/>
</dbReference>
<dbReference type="GO" id="GO:0000122">
    <property type="term" value="P:negative regulation of transcription by RNA polymerase II"/>
    <property type="evidence" value="ECO:0007669"/>
    <property type="project" value="UniProtKB-ARBA"/>
</dbReference>
<feature type="region of interest" description="Disordered" evidence="8">
    <location>
        <begin position="439"/>
        <end position="495"/>
    </location>
</feature>
<dbReference type="PROSITE" id="PS00028">
    <property type="entry name" value="ZINC_FINGER_C2H2_1"/>
    <property type="match status" value="5"/>
</dbReference>
<gene>
    <name evidence="10" type="ORF">BOKJ2_LOCUS3534</name>
</gene>
<evidence type="ECO:0000256" key="8">
    <source>
        <dbReference type="SAM" id="MobiDB-lite"/>
    </source>
</evidence>
<protein>
    <recommendedName>
        <fullName evidence="9">C2H2-type domain-containing protein</fullName>
    </recommendedName>
</protein>
<proteinExistence type="predicted"/>
<dbReference type="EMBL" id="CAJFDH010000002">
    <property type="protein sequence ID" value="CAD5211118.1"/>
    <property type="molecule type" value="Genomic_DNA"/>
</dbReference>
<sequence>MSINGEFLRSVEVRAERHDEKEVTFLVARHKLASGVIVGLVEKNGYNDPNALLLLSLLRPTQSKTNVTPNIRIRRFGSTIYIQTNREIRVDERLASETCLDFREEDCVDKVPDESEEPCDSSDPQPDYGVGEEDEEEEEAEESEDEEASAERRHRESQEAAAVVAAAAAAAATGQSFASFTRRTADEEDTEATELASSRPENLSRPNSCSSINSNQPHKCPVCPKGFSSASGLKQHSHIHSSSKPFRCSVCNKAYTQFSNLCRHRKVHLDGFTCSACNRQFTNPSALQKHRVQCEKYLRQMTSTSLYKPFHVGSVPPLAAQAAGPASAHANPLNWAALHLAPYPQIPQLLQLNAARNSLFNLPPAFFAATATGIQSAQTPNENISPVEQTSENLHASSTSQPQPEETTVPKKSSNTIFSAESLLCKPLAQTVIQKTPSFGEFQRDNDRKLEEHDVAATDSDTIDDDETSSRSESEKNGTMEPKIEETKPSFNDIAPLMNPFSSQAFLTMLRNTMAGPGAPGLVRPNPYQFLQAQQNSSFAAAMAASNSNGLPNHPQNAQQPGIAPRMLNTTARSNKERYMCKYCSKVFPRSANLTRHLRTHTGEQPYKCTYCERSFSISSNLQRHVRNIHNKEKPFKCSQCDRCFGQQTNLDRHIKKHEMQRESSLESSHSNNNLSSSMPSGFLLNSLKQKDSMPLQFNVSNLFQAKP</sequence>
<keyword evidence="4 7" id="KW-0863">Zinc-finger</keyword>
<evidence type="ECO:0000256" key="4">
    <source>
        <dbReference type="ARBA" id="ARBA00022771"/>
    </source>
</evidence>
<feature type="domain" description="C2H2-type" evidence="9">
    <location>
        <begin position="246"/>
        <end position="268"/>
    </location>
</feature>
<evidence type="ECO:0000256" key="3">
    <source>
        <dbReference type="ARBA" id="ARBA00022737"/>
    </source>
</evidence>
<reference evidence="10" key="1">
    <citation type="submission" date="2020-09" db="EMBL/GenBank/DDBJ databases">
        <authorList>
            <person name="Kikuchi T."/>
        </authorList>
    </citation>
    <scope>NUCLEOTIDE SEQUENCE</scope>
    <source>
        <strain evidence="10">SH1</strain>
    </source>
</reference>
<keyword evidence="11" id="KW-1185">Reference proteome</keyword>
<evidence type="ECO:0000313" key="10">
    <source>
        <dbReference type="EMBL" id="CAD5211118.1"/>
    </source>
</evidence>
<dbReference type="EMBL" id="CAJFCW020000002">
    <property type="protein sequence ID" value="CAG9092706.1"/>
    <property type="molecule type" value="Genomic_DNA"/>
</dbReference>
<evidence type="ECO:0000256" key="5">
    <source>
        <dbReference type="ARBA" id="ARBA00022833"/>
    </source>
</evidence>
<comment type="caution">
    <text evidence="10">The sequence shown here is derived from an EMBL/GenBank/DDBJ whole genome shotgun (WGS) entry which is preliminary data.</text>
</comment>
<dbReference type="OrthoDB" id="9368434at2759"/>
<dbReference type="FunFam" id="3.30.160.60:FF:000446">
    <property type="entry name" value="Zinc finger protein"/>
    <property type="match status" value="2"/>
</dbReference>
<evidence type="ECO:0000256" key="6">
    <source>
        <dbReference type="ARBA" id="ARBA00023242"/>
    </source>
</evidence>
<dbReference type="Proteomes" id="UP000783686">
    <property type="component" value="Unassembled WGS sequence"/>
</dbReference>
<dbReference type="PANTHER" id="PTHR16515:SF49">
    <property type="entry name" value="GASTRULA ZINC FINGER PROTEIN XLCGF49.1-LIKE-RELATED"/>
    <property type="match status" value="1"/>
</dbReference>
<name>A0A811K6T0_9BILA</name>
<dbReference type="PROSITE" id="PS50157">
    <property type="entry name" value="ZINC_FINGER_C2H2_2"/>
    <property type="match status" value="6"/>
</dbReference>
<feature type="domain" description="C2H2-type" evidence="9">
    <location>
        <begin position="218"/>
        <end position="245"/>
    </location>
</feature>
<feature type="domain" description="C2H2-type" evidence="9">
    <location>
        <begin position="272"/>
        <end position="291"/>
    </location>
</feature>
<feature type="compositionally biased region" description="Basic and acidic residues" evidence="8">
    <location>
        <begin position="442"/>
        <end position="456"/>
    </location>
</feature>
<feature type="region of interest" description="Disordered" evidence="8">
    <location>
        <begin position="107"/>
        <end position="216"/>
    </location>
</feature>
<dbReference type="InterPro" id="IPR050331">
    <property type="entry name" value="Zinc_finger"/>
</dbReference>
<feature type="compositionally biased region" description="Basic and acidic residues" evidence="8">
    <location>
        <begin position="149"/>
        <end position="158"/>
    </location>
</feature>
<feature type="region of interest" description="Disordered" evidence="8">
    <location>
        <begin position="378"/>
        <end position="414"/>
    </location>
</feature>
<dbReference type="Gene3D" id="3.30.160.60">
    <property type="entry name" value="Classic Zinc Finger"/>
    <property type="match status" value="5"/>
</dbReference>
<dbReference type="GO" id="GO:0005634">
    <property type="term" value="C:nucleus"/>
    <property type="evidence" value="ECO:0007669"/>
    <property type="project" value="UniProtKB-SubCell"/>
</dbReference>
<dbReference type="FunFam" id="3.30.160.60:FF:000112">
    <property type="entry name" value="Mds1 and evi1 complex locus protein"/>
    <property type="match status" value="1"/>
</dbReference>
<feature type="compositionally biased region" description="Low complexity" evidence="8">
    <location>
        <begin position="159"/>
        <end position="172"/>
    </location>
</feature>
<feature type="domain" description="C2H2-type" evidence="9">
    <location>
        <begin position="636"/>
        <end position="663"/>
    </location>
</feature>
<dbReference type="SMART" id="SM00355">
    <property type="entry name" value="ZnF_C2H2"/>
    <property type="match status" value="6"/>
</dbReference>
<keyword evidence="6" id="KW-0539">Nucleus</keyword>